<name>A0A2S8F5R3_9BACT</name>
<dbReference type="GO" id="GO:0015937">
    <property type="term" value="P:coenzyme A biosynthetic process"/>
    <property type="evidence" value="ECO:0007669"/>
    <property type="project" value="TreeGrafter"/>
</dbReference>
<protein>
    <submittedName>
        <fullName evidence="2">Phosphopantothenoylcysteine decarboxylase</fullName>
    </submittedName>
</protein>
<accession>A0A2S8F5R3</accession>
<gene>
    <name evidence="2" type="ORF">C5Y96_18300</name>
</gene>
<dbReference type="Proteomes" id="UP000240009">
    <property type="component" value="Unassembled WGS sequence"/>
</dbReference>
<dbReference type="InterPro" id="IPR003382">
    <property type="entry name" value="Flavoprotein"/>
</dbReference>
<comment type="caution">
    <text evidence="2">The sequence shown here is derived from an EMBL/GenBank/DDBJ whole genome shotgun (WGS) entry which is preliminary data.</text>
</comment>
<reference evidence="2 3" key="1">
    <citation type="submission" date="2018-02" db="EMBL/GenBank/DDBJ databases">
        <title>Comparative genomes isolates from brazilian mangrove.</title>
        <authorList>
            <person name="Araujo J.E."/>
            <person name="Taketani R.G."/>
            <person name="Silva M.C.P."/>
            <person name="Loureco M.V."/>
            <person name="Andreote F.D."/>
        </authorList>
    </citation>
    <scope>NUCLEOTIDE SEQUENCE [LARGE SCALE GENOMIC DNA]</scope>
    <source>
        <strain evidence="2 3">HEX-2 MGV</strain>
    </source>
</reference>
<dbReference type="PANTHER" id="PTHR14359:SF6">
    <property type="entry name" value="PHOSPHOPANTOTHENOYLCYSTEINE DECARBOXYLASE"/>
    <property type="match status" value="1"/>
</dbReference>
<dbReference type="GO" id="GO:0071513">
    <property type="term" value="C:phosphopantothenoylcysteine decarboxylase complex"/>
    <property type="evidence" value="ECO:0007669"/>
    <property type="project" value="TreeGrafter"/>
</dbReference>
<evidence type="ECO:0000259" key="1">
    <source>
        <dbReference type="Pfam" id="PF02441"/>
    </source>
</evidence>
<proteinExistence type="predicted"/>
<dbReference type="GO" id="GO:0004633">
    <property type="term" value="F:phosphopantothenoylcysteine decarboxylase activity"/>
    <property type="evidence" value="ECO:0007669"/>
    <property type="project" value="TreeGrafter"/>
</dbReference>
<dbReference type="InterPro" id="IPR036551">
    <property type="entry name" value="Flavin_trans-like"/>
</dbReference>
<dbReference type="AlphaFoldDB" id="A0A2S8F5R3"/>
<dbReference type="EMBL" id="PUIA01000057">
    <property type="protein sequence ID" value="PQO27487.1"/>
    <property type="molecule type" value="Genomic_DNA"/>
</dbReference>
<dbReference type="SUPFAM" id="SSF52507">
    <property type="entry name" value="Homo-oligomeric flavin-containing Cys decarboxylases, HFCD"/>
    <property type="match status" value="1"/>
</dbReference>
<evidence type="ECO:0000313" key="3">
    <source>
        <dbReference type="Proteomes" id="UP000240009"/>
    </source>
</evidence>
<dbReference type="GO" id="GO:0010181">
    <property type="term" value="F:FMN binding"/>
    <property type="evidence" value="ECO:0007669"/>
    <property type="project" value="TreeGrafter"/>
</dbReference>
<evidence type="ECO:0000313" key="2">
    <source>
        <dbReference type="EMBL" id="PQO27487.1"/>
    </source>
</evidence>
<sequence length="180" mass="19286">MSQRTVIIGVTGGIAAYKTPALVSQLVKADVDVTVVMTPASHHFVGAATLTALSGKRVHTELFDDAMPLGAHIELARRANLLCIVPTSADFMAKAAHGLADDLLSTLYLAFTGDVMMCPAMNKEMWAHPAVQRNVQQLVEDGVQMIGPDSGWQSCRVEGTGRMTEPDEIFQAIEKHLATG</sequence>
<dbReference type="OrthoDB" id="9802554at2"/>
<dbReference type="PANTHER" id="PTHR14359">
    <property type="entry name" value="HOMO-OLIGOMERIC FLAVIN CONTAINING CYS DECARBOXYLASE FAMILY"/>
    <property type="match status" value="1"/>
</dbReference>
<feature type="domain" description="Flavoprotein" evidence="1">
    <location>
        <begin position="5"/>
        <end position="176"/>
    </location>
</feature>
<organism evidence="2 3">
    <name type="scientific">Blastopirellula marina</name>
    <dbReference type="NCBI Taxonomy" id="124"/>
    <lineage>
        <taxon>Bacteria</taxon>
        <taxon>Pseudomonadati</taxon>
        <taxon>Planctomycetota</taxon>
        <taxon>Planctomycetia</taxon>
        <taxon>Pirellulales</taxon>
        <taxon>Pirellulaceae</taxon>
        <taxon>Blastopirellula</taxon>
    </lineage>
</organism>
<dbReference type="Pfam" id="PF02441">
    <property type="entry name" value="Flavoprotein"/>
    <property type="match status" value="1"/>
</dbReference>
<dbReference type="Gene3D" id="3.40.50.1950">
    <property type="entry name" value="Flavin prenyltransferase-like"/>
    <property type="match status" value="1"/>
</dbReference>
<dbReference type="RefSeq" id="WP_105356283.1">
    <property type="nucleotide sequence ID" value="NZ_PUIA01000057.1"/>
</dbReference>